<organism evidence="2 3">
    <name type="scientific">Faunimonas pinastri</name>
    <dbReference type="NCBI Taxonomy" id="1855383"/>
    <lineage>
        <taxon>Bacteria</taxon>
        <taxon>Pseudomonadati</taxon>
        <taxon>Pseudomonadota</taxon>
        <taxon>Alphaproteobacteria</taxon>
        <taxon>Hyphomicrobiales</taxon>
        <taxon>Afifellaceae</taxon>
        <taxon>Faunimonas</taxon>
    </lineage>
</organism>
<dbReference type="AlphaFoldDB" id="A0A1H9LK66"/>
<evidence type="ECO:0000313" key="3">
    <source>
        <dbReference type="Proteomes" id="UP000199647"/>
    </source>
</evidence>
<accession>A0A1H9LK66</accession>
<evidence type="ECO:0000313" key="2">
    <source>
        <dbReference type="EMBL" id="SER11505.1"/>
    </source>
</evidence>
<name>A0A1H9LK66_9HYPH</name>
<keyword evidence="3" id="KW-1185">Reference proteome</keyword>
<dbReference type="InterPro" id="IPR054189">
    <property type="entry name" value="DUF6894"/>
</dbReference>
<dbReference type="RefSeq" id="WP_092497834.1">
    <property type="nucleotide sequence ID" value="NZ_FOFG01000011.1"/>
</dbReference>
<proteinExistence type="predicted"/>
<gene>
    <name evidence="2" type="ORF">SAMN05216548_111114</name>
</gene>
<dbReference type="STRING" id="1855383.SAMN05216548_111114"/>
<dbReference type="Proteomes" id="UP000199647">
    <property type="component" value="Unassembled WGS sequence"/>
</dbReference>
<protein>
    <recommendedName>
        <fullName evidence="1">DUF6894 domain-containing protein</fullName>
    </recommendedName>
</protein>
<feature type="domain" description="DUF6894" evidence="1">
    <location>
        <begin position="3"/>
        <end position="68"/>
    </location>
</feature>
<dbReference type="Pfam" id="PF21834">
    <property type="entry name" value="DUF6894"/>
    <property type="match status" value="1"/>
</dbReference>
<evidence type="ECO:0000259" key="1">
    <source>
        <dbReference type="Pfam" id="PF21834"/>
    </source>
</evidence>
<dbReference type="EMBL" id="FOFG01000011">
    <property type="protein sequence ID" value="SER11505.1"/>
    <property type="molecule type" value="Genomic_DNA"/>
</dbReference>
<reference evidence="2 3" key="1">
    <citation type="submission" date="2016-10" db="EMBL/GenBank/DDBJ databases">
        <authorList>
            <person name="de Groot N.N."/>
        </authorList>
    </citation>
    <scope>NUCLEOTIDE SEQUENCE [LARGE SCALE GENOMIC DNA]</scope>
    <source>
        <strain evidence="2 3">A52C2</strain>
    </source>
</reference>
<sequence length="83" mass="8988">MQYFVKIHTGATSDTAVQEFSGNDAAKADVVAFAARMLAELDGKFWNAPELEVVAWDEQGRTIMRLAIAGSIRDLDGLLSSQA</sequence>